<sequence length="25" mass="2932">MEDQELLGKWFKLVLNAAINSQKQK</sequence>
<dbReference type="EMBL" id="CP003342">
    <property type="protein sequence ID" value="AFC72690.1"/>
    <property type="molecule type" value="Genomic_DNA"/>
</dbReference>
<proteinExistence type="predicted"/>
<reference evidence="2" key="1">
    <citation type="submission" date="2012-02" db="EMBL/GenBank/DDBJ databases">
        <title>Complete genome sequence of Rickettsia rhipicephali strain 3-7-female6-CWPP.</title>
        <authorList>
            <person name="Johnson S.L."/>
            <person name="Munk A.C."/>
            <person name="Han S."/>
            <person name="Bruce D.C."/>
            <person name="Dasch G.A."/>
        </authorList>
    </citation>
    <scope>NUCLEOTIDE SEQUENCE [LARGE SCALE GENOMIC DNA]</scope>
    <source>
        <strain evidence="2">3-7-female6-CWPP</strain>
    </source>
</reference>
<dbReference type="Proteomes" id="UP000008006">
    <property type="component" value="Chromosome"/>
</dbReference>
<accession>A0AAI8AAD1</accession>
<protein>
    <submittedName>
        <fullName evidence="1">Uncharacterized protein</fullName>
    </submittedName>
</protein>
<evidence type="ECO:0000313" key="2">
    <source>
        <dbReference type="Proteomes" id="UP000008006"/>
    </source>
</evidence>
<dbReference type="AlphaFoldDB" id="A0AAI8AAD1"/>
<gene>
    <name evidence="1" type="ordered locus">MCC_05935</name>
</gene>
<organism evidence="1 2">
    <name type="scientific">Rickettsia rhipicephali (strain 3-7-female6-CWPP)</name>
    <dbReference type="NCBI Taxonomy" id="1105113"/>
    <lineage>
        <taxon>Bacteria</taxon>
        <taxon>Pseudomonadati</taxon>
        <taxon>Pseudomonadota</taxon>
        <taxon>Alphaproteobacteria</taxon>
        <taxon>Rickettsiales</taxon>
        <taxon>Rickettsiaceae</taxon>
        <taxon>Rickettsieae</taxon>
        <taxon>Rickettsia</taxon>
        <taxon>spotted fever group</taxon>
    </lineage>
</organism>
<evidence type="ECO:0000313" key="1">
    <source>
        <dbReference type="EMBL" id="AFC72690.1"/>
    </source>
</evidence>
<keyword evidence="2" id="KW-1185">Reference proteome</keyword>
<dbReference type="KEGG" id="rre:MCC_05935"/>
<name>A0AAI8AAD1_RICR3</name>